<reference evidence="1 2" key="1">
    <citation type="submission" date="2014-04" db="EMBL/GenBank/DDBJ databases">
        <authorList>
            <consortium name="DOE Joint Genome Institute"/>
            <person name="Kuo A."/>
            <person name="Girlanda M."/>
            <person name="Perotto S."/>
            <person name="Kohler A."/>
            <person name="Nagy L.G."/>
            <person name="Floudas D."/>
            <person name="Copeland A."/>
            <person name="Barry K.W."/>
            <person name="Cichocki N."/>
            <person name="Veneault-Fourrey C."/>
            <person name="LaButti K."/>
            <person name="Lindquist E.A."/>
            <person name="Lipzen A."/>
            <person name="Lundell T."/>
            <person name="Morin E."/>
            <person name="Murat C."/>
            <person name="Sun H."/>
            <person name="Tunlid A."/>
            <person name="Henrissat B."/>
            <person name="Grigoriev I.V."/>
            <person name="Hibbett D.S."/>
            <person name="Martin F."/>
            <person name="Nordberg H.P."/>
            <person name="Cantor M.N."/>
            <person name="Hua S.X."/>
        </authorList>
    </citation>
    <scope>NUCLEOTIDE SEQUENCE [LARGE SCALE GENOMIC DNA]</scope>
    <source>
        <strain evidence="1 2">MUT 4182</strain>
    </source>
</reference>
<sequence>MTAATRYPRRSHHPPCRQRNHLPIAYDSCPSTTVSSRSWLPLVTPILMTRTSTNRIIDFVGWQYKKRLQGLTHPRYPPGSRSNPSRTATTFSEIFTRAKFEGLNAFLMLDRPPF</sequence>
<evidence type="ECO:0000313" key="2">
    <source>
        <dbReference type="Proteomes" id="UP000054248"/>
    </source>
</evidence>
<dbReference type="Proteomes" id="UP000054248">
    <property type="component" value="Unassembled WGS sequence"/>
</dbReference>
<reference evidence="2" key="2">
    <citation type="submission" date="2015-01" db="EMBL/GenBank/DDBJ databases">
        <title>Evolutionary Origins and Diversification of the Mycorrhizal Mutualists.</title>
        <authorList>
            <consortium name="DOE Joint Genome Institute"/>
            <consortium name="Mycorrhizal Genomics Consortium"/>
            <person name="Kohler A."/>
            <person name="Kuo A."/>
            <person name="Nagy L.G."/>
            <person name="Floudas D."/>
            <person name="Copeland A."/>
            <person name="Barry K.W."/>
            <person name="Cichocki N."/>
            <person name="Veneault-Fourrey C."/>
            <person name="LaButti K."/>
            <person name="Lindquist E.A."/>
            <person name="Lipzen A."/>
            <person name="Lundell T."/>
            <person name="Morin E."/>
            <person name="Murat C."/>
            <person name="Riley R."/>
            <person name="Ohm R."/>
            <person name="Sun H."/>
            <person name="Tunlid A."/>
            <person name="Henrissat B."/>
            <person name="Grigoriev I.V."/>
            <person name="Hibbett D.S."/>
            <person name="Martin F."/>
        </authorList>
    </citation>
    <scope>NUCLEOTIDE SEQUENCE [LARGE SCALE GENOMIC DNA]</scope>
    <source>
        <strain evidence="2">MUT 4182</strain>
    </source>
</reference>
<protein>
    <submittedName>
        <fullName evidence="1">Uncharacterized protein</fullName>
    </submittedName>
</protein>
<proteinExistence type="predicted"/>
<evidence type="ECO:0000313" key="1">
    <source>
        <dbReference type="EMBL" id="KIO23607.1"/>
    </source>
</evidence>
<organism evidence="1 2">
    <name type="scientific">Tulasnella calospora MUT 4182</name>
    <dbReference type="NCBI Taxonomy" id="1051891"/>
    <lineage>
        <taxon>Eukaryota</taxon>
        <taxon>Fungi</taxon>
        <taxon>Dikarya</taxon>
        <taxon>Basidiomycota</taxon>
        <taxon>Agaricomycotina</taxon>
        <taxon>Agaricomycetes</taxon>
        <taxon>Cantharellales</taxon>
        <taxon>Tulasnellaceae</taxon>
        <taxon>Tulasnella</taxon>
    </lineage>
</organism>
<keyword evidence="2" id="KW-1185">Reference proteome</keyword>
<gene>
    <name evidence="1" type="ORF">M407DRAFT_107846</name>
</gene>
<dbReference type="HOGENOM" id="CLU_2122870_0_0_1"/>
<name>A0A0C3LQ96_9AGAM</name>
<accession>A0A0C3LQ96</accession>
<dbReference type="AlphaFoldDB" id="A0A0C3LQ96"/>
<dbReference type="EMBL" id="KN823080">
    <property type="protein sequence ID" value="KIO23607.1"/>
    <property type="molecule type" value="Genomic_DNA"/>
</dbReference>